<evidence type="ECO:0000313" key="3">
    <source>
        <dbReference type="EMBL" id="OQP86989.1"/>
    </source>
</evidence>
<reference evidence="3" key="2">
    <citation type="submission" date="2016-12" db="EMBL/GenBank/DDBJ databases">
        <authorList>
            <person name="Zhang X."/>
            <person name="Zhao J."/>
        </authorList>
    </citation>
    <scope>NUCLEOTIDE SEQUENCE</scope>
    <source>
        <strain evidence="3">RD15</strain>
    </source>
</reference>
<dbReference type="AlphaFoldDB" id="A0A1Q9ALL8"/>
<evidence type="ECO:0000313" key="4">
    <source>
        <dbReference type="Proteomes" id="UP000186143"/>
    </source>
</evidence>
<dbReference type="InterPro" id="IPR021074">
    <property type="entry name" value="Formate_DH_dsu"/>
</dbReference>
<reference evidence="3 5" key="3">
    <citation type="journal article" date="2017" name="Antonie Van Leeuwenhoek">
        <title>Rhizobium rhizosphaerae sp. nov., a novel species isolated from rice rhizosphere.</title>
        <authorList>
            <person name="Zhao J.J."/>
            <person name="Zhang J."/>
            <person name="Zhang R.J."/>
            <person name="Zhang C.W."/>
            <person name="Yin H.Q."/>
            <person name="Zhang X.X."/>
        </authorList>
    </citation>
    <scope>NUCLEOTIDE SEQUENCE [LARGE SCALE GENOMIC DNA]</scope>
    <source>
        <strain evidence="3 5">RD15</strain>
    </source>
</reference>
<protein>
    <submittedName>
        <fullName evidence="2">Formate dehydrogenase</fullName>
    </submittedName>
</protein>
<sequence length="113" mass="12204">MSLEGTDEKLVRMANQIATFFLSQPEEVRAEGVATHINKFWEPRMRKRFFEMIDAGEPGFLPLVVEASAQIRRPQAPAHTGAGLPVTEESLPGKGVAAGQSLSEPSIPESAAS</sequence>
<dbReference type="STRING" id="1672749.BJF92_20565"/>
<organism evidence="2 4">
    <name type="scientific">Xaviernesmea rhizosphaerae</name>
    <dbReference type="NCBI Taxonomy" id="1672749"/>
    <lineage>
        <taxon>Bacteria</taxon>
        <taxon>Pseudomonadati</taxon>
        <taxon>Pseudomonadota</taxon>
        <taxon>Alphaproteobacteria</taxon>
        <taxon>Hyphomicrobiales</taxon>
        <taxon>Rhizobiaceae</taxon>
        <taxon>Rhizobium/Agrobacterium group</taxon>
        <taxon>Xaviernesmea</taxon>
    </lineage>
</organism>
<reference evidence="2 4" key="1">
    <citation type="submission" date="2016-09" db="EMBL/GenBank/DDBJ databases">
        <title>Rhizobium sp. nov., a novel species isolated from the rice rhizosphere.</title>
        <authorList>
            <person name="Zhao J."/>
            <person name="Zhang X."/>
        </authorList>
    </citation>
    <scope>NUCLEOTIDE SEQUENCE [LARGE SCALE GENOMIC DNA]</scope>
    <source>
        <strain evidence="2 4">MH17</strain>
    </source>
</reference>
<proteinExistence type="predicted"/>
<dbReference type="OrthoDB" id="7409377at2"/>
<keyword evidence="5" id="KW-1185">Reference proteome</keyword>
<dbReference type="Proteomes" id="UP000192652">
    <property type="component" value="Unassembled WGS sequence"/>
</dbReference>
<dbReference type="Proteomes" id="UP000186143">
    <property type="component" value="Unassembled WGS sequence"/>
</dbReference>
<dbReference type="Pfam" id="PF11390">
    <property type="entry name" value="FdsD"/>
    <property type="match status" value="1"/>
</dbReference>
<accession>A0A1Q9ALL8</accession>
<dbReference type="EMBL" id="MKIO01000024">
    <property type="protein sequence ID" value="OLP56186.1"/>
    <property type="molecule type" value="Genomic_DNA"/>
</dbReference>
<evidence type="ECO:0000256" key="1">
    <source>
        <dbReference type="SAM" id="MobiDB-lite"/>
    </source>
</evidence>
<name>A0A1Q9ALL8_9HYPH</name>
<dbReference type="RefSeq" id="WP_075634263.1">
    <property type="nucleotide sequence ID" value="NZ_MKIO01000024.1"/>
</dbReference>
<comment type="caution">
    <text evidence="2">The sequence shown here is derived from an EMBL/GenBank/DDBJ whole genome shotgun (WGS) entry which is preliminary data.</text>
</comment>
<evidence type="ECO:0000313" key="2">
    <source>
        <dbReference type="EMBL" id="OLP56186.1"/>
    </source>
</evidence>
<dbReference type="EMBL" id="MSPX01000005">
    <property type="protein sequence ID" value="OQP86989.1"/>
    <property type="molecule type" value="Genomic_DNA"/>
</dbReference>
<gene>
    <name evidence="2" type="ORF">BJF92_20565</name>
    <name evidence="3" type="ORF">BTR14_08655</name>
</gene>
<feature type="region of interest" description="Disordered" evidence="1">
    <location>
        <begin position="74"/>
        <end position="113"/>
    </location>
</feature>
<evidence type="ECO:0000313" key="5">
    <source>
        <dbReference type="Proteomes" id="UP000192652"/>
    </source>
</evidence>